<sequence length="347" mass="38841">MSDNVEMLQTLRDSGFFPNLNQTTQEGSVESVKWLIDNHVDINPLTRTCRSTPLHFAMASGMTANVLTLIEAKAQFLQKAEGKTPELVVHPKSKSGLVELLPYCEIHCHYENAITRRELARTRNRSWIDQQNLYRIGNDRLESVKTLLQHGANPNARDVLGRTPLRLAARASTTDCSKPLIAHGAKIRSQDVFLNTPFMEACKSSESNAMLLMNLKVNTYMINKWGQSALYLVSDVRLLSQLHDVGWDAHLKDAFSNTPANIAAWNFPQLATYIRSSTLHAIHVEELPNLVKPAYYGFYKSSKNLHGTDGGVFSLSTAAALGDIKKWRFFFKLAPTVNILNDAAVCR</sequence>
<dbReference type="Gene3D" id="1.25.40.20">
    <property type="entry name" value="Ankyrin repeat-containing domain"/>
    <property type="match status" value="2"/>
</dbReference>
<dbReference type="InterPro" id="IPR036770">
    <property type="entry name" value="Ankyrin_rpt-contain_sf"/>
</dbReference>
<dbReference type="InterPro" id="IPR002110">
    <property type="entry name" value="Ankyrin_rpt"/>
</dbReference>
<dbReference type="Proteomes" id="UP000799764">
    <property type="component" value="Unassembled WGS sequence"/>
</dbReference>
<gene>
    <name evidence="4" type="ORF">P171DRAFT_478991</name>
</gene>
<dbReference type="Pfam" id="PF12796">
    <property type="entry name" value="Ank_2"/>
    <property type="match status" value="1"/>
</dbReference>
<evidence type="ECO:0000256" key="3">
    <source>
        <dbReference type="PROSITE-ProRule" id="PRU00023"/>
    </source>
</evidence>
<dbReference type="PROSITE" id="PS50297">
    <property type="entry name" value="ANK_REP_REGION"/>
    <property type="match status" value="1"/>
</dbReference>
<evidence type="ECO:0000256" key="2">
    <source>
        <dbReference type="ARBA" id="ARBA00023043"/>
    </source>
</evidence>
<reference evidence="4" key="1">
    <citation type="journal article" date="2020" name="Stud. Mycol.">
        <title>101 Dothideomycetes genomes: a test case for predicting lifestyles and emergence of pathogens.</title>
        <authorList>
            <person name="Haridas S."/>
            <person name="Albert R."/>
            <person name="Binder M."/>
            <person name="Bloem J."/>
            <person name="Labutti K."/>
            <person name="Salamov A."/>
            <person name="Andreopoulos B."/>
            <person name="Baker S."/>
            <person name="Barry K."/>
            <person name="Bills G."/>
            <person name="Bluhm B."/>
            <person name="Cannon C."/>
            <person name="Castanera R."/>
            <person name="Culley D."/>
            <person name="Daum C."/>
            <person name="Ezra D."/>
            <person name="Gonzalez J."/>
            <person name="Henrissat B."/>
            <person name="Kuo A."/>
            <person name="Liang C."/>
            <person name="Lipzen A."/>
            <person name="Lutzoni F."/>
            <person name="Magnuson J."/>
            <person name="Mondo S."/>
            <person name="Nolan M."/>
            <person name="Ohm R."/>
            <person name="Pangilinan J."/>
            <person name="Park H.-J."/>
            <person name="Ramirez L."/>
            <person name="Alfaro M."/>
            <person name="Sun H."/>
            <person name="Tritt A."/>
            <person name="Yoshinaga Y."/>
            <person name="Zwiers L.-H."/>
            <person name="Turgeon B."/>
            <person name="Goodwin S."/>
            <person name="Spatafora J."/>
            <person name="Crous P."/>
            <person name="Grigoriev I."/>
        </authorList>
    </citation>
    <scope>NUCLEOTIDE SEQUENCE</scope>
    <source>
        <strain evidence="4">CBS 690.94</strain>
    </source>
</reference>
<evidence type="ECO:0000313" key="4">
    <source>
        <dbReference type="EMBL" id="KAF2451971.1"/>
    </source>
</evidence>
<feature type="repeat" description="ANK" evidence="3">
    <location>
        <begin position="160"/>
        <end position="192"/>
    </location>
</feature>
<evidence type="ECO:0000256" key="1">
    <source>
        <dbReference type="ARBA" id="ARBA00022737"/>
    </source>
</evidence>
<proteinExistence type="predicted"/>
<evidence type="ECO:0000313" key="5">
    <source>
        <dbReference type="Proteomes" id="UP000799764"/>
    </source>
</evidence>
<dbReference type="PROSITE" id="PS50088">
    <property type="entry name" value="ANK_REPEAT"/>
    <property type="match status" value="1"/>
</dbReference>
<dbReference type="SUPFAM" id="SSF48403">
    <property type="entry name" value="Ankyrin repeat"/>
    <property type="match status" value="1"/>
</dbReference>
<keyword evidence="2 3" id="KW-0040">ANK repeat</keyword>
<organism evidence="4 5">
    <name type="scientific">Karstenula rhodostoma CBS 690.94</name>
    <dbReference type="NCBI Taxonomy" id="1392251"/>
    <lineage>
        <taxon>Eukaryota</taxon>
        <taxon>Fungi</taxon>
        <taxon>Dikarya</taxon>
        <taxon>Ascomycota</taxon>
        <taxon>Pezizomycotina</taxon>
        <taxon>Dothideomycetes</taxon>
        <taxon>Pleosporomycetidae</taxon>
        <taxon>Pleosporales</taxon>
        <taxon>Massarineae</taxon>
        <taxon>Didymosphaeriaceae</taxon>
        <taxon>Karstenula</taxon>
    </lineage>
</organism>
<dbReference type="EMBL" id="MU001492">
    <property type="protein sequence ID" value="KAF2451971.1"/>
    <property type="molecule type" value="Genomic_DNA"/>
</dbReference>
<name>A0A9P4UIQ1_9PLEO</name>
<dbReference type="OrthoDB" id="341259at2759"/>
<dbReference type="AlphaFoldDB" id="A0A9P4UIQ1"/>
<dbReference type="PANTHER" id="PTHR24171">
    <property type="entry name" value="ANKYRIN REPEAT DOMAIN-CONTAINING PROTEIN 39-RELATED"/>
    <property type="match status" value="1"/>
</dbReference>
<keyword evidence="1" id="KW-0677">Repeat</keyword>
<comment type="caution">
    <text evidence="4">The sequence shown here is derived from an EMBL/GenBank/DDBJ whole genome shotgun (WGS) entry which is preliminary data.</text>
</comment>
<accession>A0A9P4UIQ1</accession>
<protein>
    <submittedName>
        <fullName evidence="4">Ankyrin</fullName>
    </submittedName>
</protein>
<keyword evidence="5" id="KW-1185">Reference proteome</keyword>